<dbReference type="Pfam" id="PF00581">
    <property type="entry name" value="Rhodanese"/>
    <property type="match status" value="1"/>
</dbReference>
<dbReference type="GO" id="GO:0005739">
    <property type="term" value="C:mitochondrion"/>
    <property type="evidence" value="ECO:0007669"/>
    <property type="project" value="TreeGrafter"/>
</dbReference>
<dbReference type="SMART" id="SM00450">
    <property type="entry name" value="RHOD"/>
    <property type="match status" value="1"/>
</dbReference>
<dbReference type="CDD" id="cd01519">
    <property type="entry name" value="RHOD_HSP67B2"/>
    <property type="match status" value="1"/>
</dbReference>
<dbReference type="SUPFAM" id="SSF52821">
    <property type="entry name" value="Rhodanese/Cell cycle control phosphatase"/>
    <property type="match status" value="1"/>
</dbReference>
<feature type="domain" description="Rhodanese" evidence="1">
    <location>
        <begin position="8"/>
        <end position="108"/>
    </location>
</feature>
<evidence type="ECO:0000313" key="3">
    <source>
        <dbReference type="Proteomes" id="UP000504638"/>
    </source>
</evidence>
<sequence length="108" mass="12039">IKELSTKPDPERILIDVREPTEFTSGHIPRALNLPITSSPDFLFLPPAEFADRFGMPKPQETQELVFYCKAGVRSKAAAEMARRAGYGRVGEYKGSWVDWVGKGGERA</sequence>
<dbReference type="OrthoDB" id="566238at2759"/>
<gene>
    <name evidence="2 4" type="ORF">P152DRAFT_403086</name>
</gene>
<evidence type="ECO:0000313" key="4">
    <source>
        <dbReference type="RefSeq" id="XP_033531072.1"/>
    </source>
</evidence>
<dbReference type="PANTHER" id="PTHR44086:SF10">
    <property type="entry name" value="THIOSULFATE SULFURTRANSFERASE_RHODANESE-LIKE DOMAIN-CONTAINING PROTEIN 3"/>
    <property type="match status" value="1"/>
</dbReference>
<dbReference type="EMBL" id="ML975172">
    <property type="protein sequence ID" value="KAF1809441.1"/>
    <property type="molecule type" value="Genomic_DNA"/>
</dbReference>
<evidence type="ECO:0000313" key="2">
    <source>
        <dbReference type="EMBL" id="KAF1809441.1"/>
    </source>
</evidence>
<dbReference type="InterPro" id="IPR036873">
    <property type="entry name" value="Rhodanese-like_dom_sf"/>
</dbReference>
<feature type="non-terminal residue" evidence="2">
    <location>
        <position position="1"/>
    </location>
</feature>
<dbReference type="GO" id="GO:0004792">
    <property type="term" value="F:thiosulfate-cyanide sulfurtransferase activity"/>
    <property type="evidence" value="ECO:0007669"/>
    <property type="project" value="TreeGrafter"/>
</dbReference>
<keyword evidence="3" id="KW-1185">Reference proteome</keyword>
<accession>A0A6G1FUW1</accession>
<protein>
    <submittedName>
        <fullName evidence="2 4">YOR285W-like protein</fullName>
    </submittedName>
</protein>
<dbReference type="Gene3D" id="3.40.250.10">
    <property type="entry name" value="Rhodanese-like domain"/>
    <property type="match status" value="1"/>
</dbReference>
<dbReference type="AlphaFoldDB" id="A0A6G1FUW1"/>
<dbReference type="RefSeq" id="XP_033531072.1">
    <property type="nucleotide sequence ID" value="XM_033676690.1"/>
</dbReference>
<evidence type="ECO:0000259" key="1">
    <source>
        <dbReference type="PROSITE" id="PS50206"/>
    </source>
</evidence>
<proteinExistence type="predicted"/>
<dbReference type="PANTHER" id="PTHR44086">
    <property type="entry name" value="THIOSULFATE SULFURTRANSFERASE RDL2, MITOCHONDRIAL-RELATED"/>
    <property type="match status" value="1"/>
</dbReference>
<reference evidence="2 4" key="1">
    <citation type="submission" date="2020-01" db="EMBL/GenBank/DDBJ databases">
        <authorList>
            <consortium name="DOE Joint Genome Institute"/>
            <person name="Haridas S."/>
            <person name="Albert R."/>
            <person name="Binder M."/>
            <person name="Bloem J."/>
            <person name="Labutti K."/>
            <person name="Salamov A."/>
            <person name="Andreopoulos B."/>
            <person name="Baker S.E."/>
            <person name="Barry K."/>
            <person name="Bills G."/>
            <person name="Bluhm B.H."/>
            <person name="Cannon C."/>
            <person name="Castanera R."/>
            <person name="Culley D.E."/>
            <person name="Daum C."/>
            <person name="Ezra D."/>
            <person name="Gonzalez J.B."/>
            <person name="Henrissat B."/>
            <person name="Kuo A."/>
            <person name="Liang C."/>
            <person name="Lipzen A."/>
            <person name="Lutzoni F."/>
            <person name="Magnuson J."/>
            <person name="Mondo S."/>
            <person name="Nolan M."/>
            <person name="Ohm R."/>
            <person name="Pangilinan J."/>
            <person name="Park H.-J."/>
            <person name="Ramirez L."/>
            <person name="Alfaro M."/>
            <person name="Sun H."/>
            <person name="Tritt A."/>
            <person name="Yoshinaga Y."/>
            <person name="Zwiers L.-H."/>
            <person name="Turgeon B.G."/>
            <person name="Goodwin S.B."/>
            <person name="Spatafora J.W."/>
            <person name="Crous P.W."/>
            <person name="Grigoriev I.V."/>
        </authorList>
    </citation>
    <scope>NUCLEOTIDE SEQUENCE</scope>
    <source>
        <strain evidence="2 4">CBS 781.70</strain>
    </source>
</reference>
<dbReference type="GeneID" id="54417260"/>
<dbReference type="InterPro" id="IPR001763">
    <property type="entry name" value="Rhodanese-like_dom"/>
</dbReference>
<reference evidence="4" key="3">
    <citation type="submission" date="2025-04" db="UniProtKB">
        <authorList>
            <consortium name="RefSeq"/>
        </authorList>
    </citation>
    <scope>IDENTIFICATION</scope>
    <source>
        <strain evidence="4">CBS 781.70</strain>
    </source>
</reference>
<reference evidence="4" key="2">
    <citation type="submission" date="2020-04" db="EMBL/GenBank/DDBJ databases">
        <authorList>
            <consortium name="NCBI Genome Project"/>
        </authorList>
    </citation>
    <scope>NUCLEOTIDE SEQUENCE</scope>
    <source>
        <strain evidence="4">CBS 781.70</strain>
    </source>
</reference>
<name>A0A6G1FUW1_9PEZI</name>
<dbReference type="Proteomes" id="UP000504638">
    <property type="component" value="Unplaced"/>
</dbReference>
<dbReference type="PROSITE" id="PS50206">
    <property type="entry name" value="RHODANESE_3"/>
    <property type="match status" value="1"/>
</dbReference>
<organism evidence="2">
    <name type="scientific">Eremomyces bilateralis CBS 781.70</name>
    <dbReference type="NCBI Taxonomy" id="1392243"/>
    <lineage>
        <taxon>Eukaryota</taxon>
        <taxon>Fungi</taxon>
        <taxon>Dikarya</taxon>
        <taxon>Ascomycota</taxon>
        <taxon>Pezizomycotina</taxon>
        <taxon>Dothideomycetes</taxon>
        <taxon>Dothideomycetes incertae sedis</taxon>
        <taxon>Eremomycetales</taxon>
        <taxon>Eremomycetaceae</taxon>
        <taxon>Eremomyces</taxon>
    </lineage>
</organism>